<dbReference type="Pfam" id="PF05698">
    <property type="entry name" value="Trigger_C"/>
    <property type="match status" value="1"/>
</dbReference>
<dbReference type="Gene3D" id="3.10.50.40">
    <property type="match status" value="1"/>
</dbReference>
<proteinExistence type="inferred from homology"/>
<dbReference type="SUPFAM" id="SSF109998">
    <property type="entry name" value="Triger factor/SurA peptide-binding domain-like"/>
    <property type="match status" value="1"/>
</dbReference>
<keyword evidence="8 12" id="KW-0413">Isomerase</keyword>
<dbReference type="InterPro" id="IPR027304">
    <property type="entry name" value="Trigger_fact/SurA_dom_sf"/>
</dbReference>
<dbReference type="EMBL" id="FRBG01000001">
    <property type="protein sequence ID" value="SHK36184.1"/>
    <property type="molecule type" value="Genomic_DNA"/>
</dbReference>
<evidence type="ECO:0000256" key="2">
    <source>
        <dbReference type="ARBA" id="ARBA00005464"/>
    </source>
</evidence>
<evidence type="ECO:0000256" key="3">
    <source>
        <dbReference type="ARBA" id="ARBA00013194"/>
    </source>
</evidence>
<dbReference type="OrthoDB" id="9767721at2"/>
<keyword evidence="7 12" id="KW-0143">Chaperone</keyword>
<evidence type="ECO:0000256" key="4">
    <source>
        <dbReference type="ARBA" id="ARBA00016902"/>
    </source>
</evidence>
<dbReference type="SUPFAM" id="SSF54534">
    <property type="entry name" value="FKBP-like"/>
    <property type="match status" value="1"/>
</dbReference>
<dbReference type="InterPro" id="IPR036611">
    <property type="entry name" value="Trigger_fac_ribosome-bd_sf"/>
</dbReference>
<dbReference type="Proteomes" id="UP000092605">
    <property type="component" value="Unassembled WGS sequence"/>
</dbReference>
<organism evidence="16 18">
    <name type="scientific">Alkalithermobacter thermoalcaliphilus JW-YL-7 = DSM 7308</name>
    <dbReference type="NCBI Taxonomy" id="1121328"/>
    <lineage>
        <taxon>Bacteria</taxon>
        <taxon>Bacillati</taxon>
        <taxon>Bacillota</taxon>
        <taxon>Clostridia</taxon>
        <taxon>Peptostreptococcales</taxon>
        <taxon>Tepidibacteraceae</taxon>
        <taxon>Alkalithermobacter</taxon>
    </lineage>
</organism>
<evidence type="ECO:0000313" key="18">
    <source>
        <dbReference type="Proteomes" id="UP000092605"/>
    </source>
</evidence>
<dbReference type="RefSeq" id="WP_066071102.1">
    <property type="nucleotide sequence ID" value="NZ_FRBG01000001.1"/>
</dbReference>
<evidence type="ECO:0000313" key="19">
    <source>
        <dbReference type="Proteomes" id="UP000323392"/>
    </source>
</evidence>
<dbReference type="GO" id="GO:0015031">
    <property type="term" value="P:protein transport"/>
    <property type="evidence" value="ECO:0007669"/>
    <property type="project" value="UniProtKB-UniRule"/>
</dbReference>
<dbReference type="InterPro" id="IPR008880">
    <property type="entry name" value="Trigger_fac_C"/>
</dbReference>
<dbReference type="Proteomes" id="UP000323392">
    <property type="component" value="Unassembled WGS sequence"/>
</dbReference>
<dbReference type="InterPro" id="IPR046357">
    <property type="entry name" value="PPIase_dom_sf"/>
</dbReference>
<dbReference type="PROSITE" id="PS50059">
    <property type="entry name" value="FKBP_PPIASE"/>
    <property type="match status" value="1"/>
</dbReference>
<dbReference type="Pfam" id="PF00254">
    <property type="entry name" value="FKBP_C"/>
    <property type="match status" value="1"/>
</dbReference>
<dbReference type="InterPro" id="IPR008881">
    <property type="entry name" value="Trigger_fac_ribosome-bd_bac"/>
</dbReference>
<reference evidence="17 19" key="2">
    <citation type="submission" date="2016-11" db="EMBL/GenBank/DDBJ databases">
        <authorList>
            <person name="Varghese N."/>
            <person name="Submissions S."/>
        </authorList>
    </citation>
    <scope>NUCLEOTIDE SEQUENCE [LARGE SCALE GENOMIC DNA]</scope>
    <source>
        <strain evidence="17 19">DSM 7308</strain>
    </source>
</reference>
<evidence type="ECO:0000256" key="8">
    <source>
        <dbReference type="ARBA" id="ARBA00023235"/>
    </source>
</evidence>
<comment type="similarity">
    <text evidence="2 12 14">Belongs to the FKBP-type PPIase family. Tig subfamily.</text>
</comment>
<feature type="domain" description="PPIase FKBP-type" evidence="15">
    <location>
        <begin position="162"/>
        <end position="244"/>
    </location>
</feature>
<dbReference type="AlphaFoldDB" id="A0A150FRW8"/>
<dbReference type="Gene3D" id="3.30.70.1050">
    <property type="entry name" value="Trigger factor ribosome-binding domain"/>
    <property type="match status" value="1"/>
</dbReference>
<evidence type="ECO:0000256" key="10">
    <source>
        <dbReference type="ARBA" id="ARBA00024849"/>
    </source>
</evidence>
<dbReference type="Pfam" id="PF05697">
    <property type="entry name" value="Trigger_N"/>
    <property type="match status" value="1"/>
</dbReference>
<evidence type="ECO:0000313" key="16">
    <source>
        <dbReference type="EMBL" id="KXZ40363.1"/>
    </source>
</evidence>
<evidence type="ECO:0000256" key="6">
    <source>
        <dbReference type="ARBA" id="ARBA00023110"/>
    </source>
</evidence>
<accession>A0A150FRW8</accession>
<evidence type="ECO:0000256" key="14">
    <source>
        <dbReference type="RuleBase" id="RU003914"/>
    </source>
</evidence>
<dbReference type="PIRSF" id="PIRSF003095">
    <property type="entry name" value="Trigger_factor"/>
    <property type="match status" value="1"/>
</dbReference>
<dbReference type="STRING" id="1121328.JWYL7_1438"/>
<dbReference type="GO" id="GO:0003755">
    <property type="term" value="F:peptidyl-prolyl cis-trans isomerase activity"/>
    <property type="evidence" value="ECO:0007669"/>
    <property type="project" value="UniProtKB-UniRule"/>
</dbReference>
<sequence>MSSKLIKKENNEATLEFTISSEKFEDATQKAYLKLRGKFDIPGFRKGKAPRAIIESRYGKGVFFEEALDIAFPQEYKLALDEHNLEPVDRPNVDIKEVNEEGVTLEVTVTVRPEVKLGEYKGIEVEKIEYTLEEDAVDKRLEQMLDQNARFVNVTDRPVQEKDMVCIDFKGFVDGEAFEGGTAENYNLVIGSKTFIPGFEEQLIGANVSDEVDVNVTFPEEYHAENLAGKDALFKVTIKEIKEKQLPNLDDEFAKDVSEFDTLDELKEDIKKRLMEDQEKRAKMELRDKVVDKVVENATVDIPEAMIRTQIDSMVRDFDYQLRYQGLDIQKYLEFTNTKIEDLREQMKEEAYTRVKTGLVLEEITKVENIEVSQEELDKEIENMASMYRMELDKFKNTLKEEDKEYLKENVAIRKTVDMLVENAKVV</sequence>
<comment type="caution">
    <text evidence="16">The sequence shown here is derived from an EMBL/GenBank/DDBJ whole genome shotgun (WGS) entry which is preliminary data.</text>
</comment>
<evidence type="ECO:0000259" key="15">
    <source>
        <dbReference type="PROSITE" id="PS50059"/>
    </source>
</evidence>
<keyword evidence="9 12" id="KW-0131">Cell cycle</keyword>
<dbReference type="EC" id="5.2.1.8" evidence="3 12"/>
<dbReference type="PATRIC" id="fig|1121328.3.peg.1447"/>
<reference evidence="16 18" key="1">
    <citation type="submission" date="2016-02" db="EMBL/GenBank/DDBJ databases">
        <title>Draft genome sequence for Clostridium paradoxum JW-YL-7.</title>
        <authorList>
            <person name="Utturkar S.M."/>
            <person name="Lancaster A."/>
            <person name="Poole F.L."/>
            <person name="Adams M.W."/>
            <person name="Brown S.D."/>
        </authorList>
    </citation>
    <scope>NUCLEOTIDE SEQUENCE [LARGE SCALE GENOMIC DNA]</scope>
    <source>
        <strain evidence="16 18">JW-YL-7</strain>
    </source>
</reference>
<evidence type="ECO:0000256" key="1">
    <source>
        <dbReference type="ARBA" id="ARBA00000971"/>
    </source>
</evidence>
<dbReference type="GO" id="GO:0006457">
    <property type="term" value="P:protein folding"/>
    <property type="evidence" value="ECO:0007669"/>
    <property type="project" value="UniProtKB-UniRule"/>
</dbReference>
<evidence type="ECO:0000256" key="9">
    <source>
        <dbReference type="ARBA" id="ARBA00023306"/>
    </source>
</evidence>
<gene>
    <name evidence="12" type="primary">tig</name>
    <name evidence="16" type="ORF">JWYL7_1438</name>
    <name evidence="17" type="ORF">SAMN05661008_00083</name>
</gene>
<evidence type="ECO:0000313" key="17">
    <source>
        <dbReference type="EMBL" id="SHK36184.1"/>
    </source>
</evidence>
<dbReference type="NCBIfam" id="TIGR00115">
    <property type="entry name" value="tig"/>
    <property type="match status" value="1"/>
</dbReference>
<comment type="catalytic activity">
    <reaction evidence="1 12 13">
        <text>[protein]-peptidylproline (omega=180) = [protein]-peptidylproline (omega=0)</text>
        <dbReference type="Rhea" id="RHEA:16237"/>
        <dbReference type="Rhea" id="RHEA-COMP:10747"/>
        <dbReference type="Rhea" id="RHEA-COMP:10748"/>
        <dbReference type="ChEBI" id="CHEBI:83833"/>
        <dbReference type="ChEBI" id="CHEBI:83834"/>
        <dbReference type="EC" id="5.2.1.8"/>
    </reaction>
</comment>
<dbReference type="GO" id="GO:0051301">
    <property type="term" value="P:cell division"/>
    <property type="evidence" value="ECO:0007669"/>
    <property type="project" value="UniProtKB-KW"/>
</dbReference>
<evidence type="ECO:0000256" key="13">
    <source>
        <dbReference type="PROSITE-ProRule" id="PRU00277"/>
    </source>
</evidence>
<dbReference type="Gene3D" id="1.10.3120.10">
    <property type="entry name" value="Trigger factor, C-terminal domain"/>
    <property type="match status" value="1"/>
</dbReference>
<dbReference type="EMBL" id="LSFY01000001">
    <property type="protein sequence ID" value="KXZ40363.1"/>
    <property type="molecule type" value="Genomic_DNA"/>
</dbReference>
<evidence type="ECO:0000256" key="7">
    <source>
        <dbReference type="ARBA" id="ARBA00023186"/>
    </source>
</evidence>
<keyword evidence="5 12" id="KW-0132">Cell division</keyword>
<dbReference type="InterPro" id="IPR005215">
    <property type="entry name" value="Trig_fac"/>
</dbReference>
<keyword evidence="12" id="KW-0963">Cytoplasm</keyword>
<dbReference type="SUPFAM" id="SSF102735">
    <property type="entry name" value="Trigger factor ribosome-binding domain"/>
    <property type="match status" value="1"/>
</dbReference>
<comment type="subcellular location">
    <subcellularLocation>
        <location evidence="12">Cytoplasm</location>
    </subcellularLocation>
    <text evidence="12">About half TF is bound to the ribosome near the polypeptide exit tunnel while the other half is free in the cytoplasm.</text>
</comment>
<evidence type="ECO:0000256" key="5">
    <source>
        <dbReference type="ARBA" id="ARBA00022618"/>
    </source>
</evidence>
<evidence type="ECO:0000256" key="12">
    <source>
        <dbReference type="HAMAP-Rule" id="MF_00303"/>
    </source>
</evidence>
<protein>
    <recommendedName>
        <fullName evidence="4 12">Trigger factor</fullName>
        <shortName evidence="12">TF</shortName>
        <ecNumber evidence="3 12">5.2.1.8</ecNumber>
    </recommendedName>
    <alternativeName>
        <fullName evidence="11 12">PPIase</fullName>
    </alternativeName>
</protein>
<dbReference type="GO" id="GO:0005737">
    <property type="term" value="C:cytoplasm"/>
    <property type="evidence" value="ECO:0007669"/>
    <property type="project" value="UniProtKB-SubCell"/>
</dbReference>
<name>A0A150FRW8_CLOPD</name>
<dbReference type="InterPro" id="IPR037041">
    <property type="entry name" value="Trigger_fac_C_sf"/>
</dbReference>
<evidence type="ECO:0000256" key="11">
    <source>
        <dbReference type="ARBA" id="ARBA00029986"/>
    </source>
</evidence>
<comment type="function">
    <text evidence="10 12">Involved in protein export. Acts as a chaperone by maintaining the newly synthesized protein in an open conformation. Functions as a peptidyl-prolyl cis-trans isomerase.</text>
</comment>
<keyword evidence="6 12" id="KW-0697">Rotamase</keyword>
<dbReference type="FunFam" id="3.10.50.40:FF:000001">
    <property type="entry name" value="Trigger factor"/>
    <property type="match status" value="1"/>
</dbReference>
<dbReference type="HAMAP" id="MF_00303">
    <property type="entry name" value="Trigger_factor_Tig"/>
    <property type="match status" value="1"/>
</dbReference>
<keyword evidence="19" id="KW-1185">Reference proteome</keyword>
<dbReference type="InterPro" id="IPR001179">
    <property type="entry name" value="PPIase_FKBP_dom"/>
</dbReference>
<comment type="domain">
    <text evidence="12">Consists of 3 domains; the N-terminus binds the ribosome, the middle domain has PPIase activity, while the C-terminus has intrinsic chaperone activity on its own.</text>
</comment>